<reference evidence="12 13" key="1">
    <citation type="submission" date="2020-05" db="EMBL/GenBank/DDBJ databases">
        <title>Draft genome sequence of Desulfovibrio sp. strain HN2T.</title>
        <authorList>
            <person name="Ueno A."/>
            <person name="Tamazawa S."/>
            <person name="Tamamura S."/>
            <person name="Murakami T."/>
            <person name="Kiyama T."/>
            <person name="Inomata H."/>
            <person name="Amano Y."/>
            <person name="Miyakawa K."/>
            <person name="Tamaki H."/>
            <person name="Naganuma T."/>
            <person name="Kaneko K."/>
        </authorList>
    </citation>
    <scope>NUCLEOTIDE SEQUENCE [LARGE SCALE GENOMIC DNA]</scope>
    <source>
        <strain evidence="12 13">HN2</strain>
    </source>
</reference>
<feature type="modified residue" description="4-aspartylphosphate" evidence="8">
    <location>
        <position position="52"/>
    </location>
</feature>
<dbReference type="CDD" id="cd00383">
    <property type="entry name" value="trans_reg_C"/>
    <property type="match status" value="1"/>
</dbReference>
<evidence type="ECO:0000313" key="12">
    <source>
        <dbReference type="EMBL" id="GFM35072.1"/>
    </source>
</evidence>
<keyword evidence="2" id="KW-0963">Cytoplasm</keyword>
<evidence type="ECO:0000256" key="8">
    <source>
        <dbReference type="PROSITE-ProRule" id="PRU00169"/>
    </source>
</evidence>
<comment type="subcellular location">
    <subcellularLocation>
        <location evidence="1">Cytoplasm</location>
    </subcellularLocation>
</comment>
<keyword evidence="6 9" id="KW-0238">DNA-binding</keyword>
<dbReference type="GO" id="GO:0006355">
    <property type="term" value="P:regulation of DNA-templated transcription"/>
    <property type="evidence" value="ECO:0007669"/>
    <property type="project" value="InterPro"/>
</dbReference>
<feature type="domain" description="Response regulatory" evidence="10">
    <location>
        <begin position="3"/>
        <end position="116"/>
    </location>
</feature>
<evidence type="ECO:0000256" key="6">
    <source>
        <dbReference type="ARBA" id="ARBA00023125"/>
    </source>
</evidence>
<dbReference type="Gene3D" id="6.10.250.690">
    <property type="match status" value="1"/>
</dbReference>
<protein>
    <submittedName>
        <fullName evidence="12">DNA-binding response regulator</fullName>
    </submittedName>
</protein>
<gene>
    <name evidence="12" type="ORF">DSM101010T_34370</name>
</gene>
<evidence type="ECO:0000259" key="11">
    <source>
        <dbReference type="PROSITE" id="PS51755"/>
    </source>
</evidence>
<evidence type="ECO:0000256" key="5">
    <source>
        <dbReference type="ARBA" id="ARBA00023015"/>
    </source>
</evidence>
<dbReference type="SUPFAM" id="SSF46894">
    <property type="entry name" value="C-terminal effector domain of the bipartite response regulators"/>
    <property type="match status" value="1"/>
</dbReference>
<evidence type="ECO:0000256" key="3">
    <source>
        <dbReference type="ARBA" id="ARBA00022553"/>
    </source>
</evidence>
<dbReference type="RefSeq" id="WP_174406705.1">
    <property type="nucleotide sequence ID" value="NZ_BLVO01000016.1"/>
</dbReference>
<dbReference type="Pfam" id="PF00486">
    <property type="entry name" value="Trans_reg_C"/>
    <property type="match status" value="1"/>
</dbReference>
<dbReference type="PROSITE" id="PS51755">
    <property type="entry name" value="OMPR_PHOB"/>
    <property type="match status" value="1"/>
</dbReference>
<dbReference type="SMART" id="SM00448">
    <property type="entry name" value="REC"/>
    <property type="match status" value="1"/>
</dbReference>
<keyword evidence="7" id="KW-0804">Transcription</keyword>
<dbReference type="GO" id="GO:0032993">
    <property type="term" value="C:protein-DNA complex"/>
    <property type="evidence" value="ECO:0007669"/>
    <property type="project" value="TreeGrafter"/>
</dbReference>
<accession>A0A7J0BPD3</accession>
<evidence type="ECO:0000256" key="9">
    <source>
        <dbReference type="PROSITE-ProRule" id="PRU01091"/>
    </source>
</evidence>
<evidence type="ECO:0000256" key="7">
    <source>
        <dbReference type="ARBA" id="ARBA00023163"/>
    </source>
</evidence>
<keyword evidence="4" id="KW-0902">Two-component regulatory system</keyword>
<dbReference type="InterPro" id="IPR001867">
    <property type="entry name" value="OmpR/PhoB-type_DNA-bd"/>
</dbReference>
<keyword evidence="5" id="KW-0805">Transcription regulation</keyword>
<dbReference type="SMART" id="SM00862">
    <property type="entry name" value="Trans_reg_C"/>
    <property type="match status" value="1"/>
</dbReference>
<dbReference type="Proteomes" id="UP000503840">
    <property type="component" value="Unassembled WGS sequence"/>
</dbReference>
<dbReference type="GO" id="GO:0000156">
    <property type="term" value="F:phosphorelay response regulator activity"/>
    <property type="evidence" value="ECO:0007669"/>
    <property type="project" value="TreeGrafter"/>
</dbReference>
<evidence type="ECO:0000313" key="13">
    <source>
        <dbReference type="Proteomes" id="UP000503840"/>
    </source>
</evidence>
<dbReference type="GO" id="GO:0000976">
    <property type="term" value="F:transcription cis-regulatory region binding"/>
    <property type="evidence" value="ECO:0007669"/>
    <property type="project" value="TreeGrafter"/>
</dbReference>
<keyword evidence="3 8" id="KW-0597">Phosphoprotein</keyword>
<dbReference type="InterPro" id="IPR001789">
    <property type="entry name" value="Sig_transdc_resp-reg_receiver"/>
</dbReference>
<dbReference type="PANTHER" id="PTHR48111:SF39">
    <property type="entry name" value="TRANSCRIPTIONAL REGULATORY PROTEIN CPXR"/>
    <property type="match status" value="1"/>
</dbReference>
<feature type="domain" description="OmpR/PhoB-type" evidence="11">
    <location>
        <begin position="130"/>
        <end position="229"/>
    </location>
</feature>
<dbReference type="InterPro" id="IPR036388">
    <property type="entry name" value="WH-like_DNA-bd_sf"/>
</dbReference>
<proteinExistence type="predicted"/>
<name>A0A7J0BPD3_9BACT</name>
<dbReference type="InterPro" id="IPR016032">
    <property type="entry name" value="Sig_transdc_resp-reg_C-effctor"/>
</dbReference>
<dbReference type="Gene3D" id="1.10.10.10">
    <property type="entry name" value="Winged helix-like DNA-binding domain superfamily/Winged helix DNA-binding domain"/>
    <property type="match status" value="1"/>
</dbReference>
<dbReference type="Pfam" id="PF00072">
    <property type="entry name" value="Response_reg"/>
    <property type="match status" value="1"/>
</dbReference>
<dbReference type="InterPro" id="IPR011006">
    <property type="entry name" value="CheY-like_superfamily"/>
</dbReference>
<evidence type="ECO:0000256" key="4">
    <source>
        <dbReference type="ARBA" id="ARBA00023012"/>
    </source>
</evidence>
<evidence type="ECO:0000256" key="2">
    <source>
        <dbReference type="ARBA" id="ARBA00022490"/>
    </source>
</evidence>
<dbReference type="AlphaFoldDB" id="A0A7J0BPD3"/>
<dbReference type="GO" id="GO:0005829">
    <property type="term" value="C:cytosol"/>
    <property type="evidence" value="ECO:0007669"/>
    <property type="project" value="TreeGrafter"/>
</dbReference>
<evidence type="ECO:0000256" key="1">
    <source>
        <dbReference type="ARBA" id="ARBA00004496"/>
    </source>
</evidence>
<comment type="caution">
    <text evidence="12">The sequence shown here is derived from an EMBL/GenBank/DDBJ whole genome shotgun (WGS) entry which is preliminary data.</text>
</comment>
<dbReference type="InterPro" id="IPR039420">
    <property type="entry name" value="WalR-like"/>
</dbReference>
<sequence>MHTILLIDDDMELASMLGDYLAPEGFTLRIAGSGLDGLSMLGSGNNDLVLLDVGLPDTNGFDVLAEIRSCSQVPVIMLTGRAENVDRIVGLEMGADDYLPKPFVPRELLARMRSVLRRSRLARAAAPVQGRQIAIDDLLMDRGARSVHCKGEPVMLTFAEYTILEMLLDAGGNTVSREDISLRALGRELAPYDRSIDVHMSNIRRKLGPAPSGGERIITVRGAGYFYHFSEPAQKTSGPAAFVRVNGGIQ</sequence>
<feature type="DNA-binding region" description="OmpR/PhoB-type" evidence="9">
    <location>
        <begin position="130"/>
        <end position="229"/>
    </location>
</feature>
<dbReference type="PANTHER" id="PTHR48111">
    <property type="entry name" value="REGULATOR OF RPOS"/>
    <property type="match status" value="1"/>
</dbReference>
<dbReference type="SUPFAM" id="SSF52172">
    <property type="entry name" value="CheY-like"/>
    <property type="match status" value="1"/>
</dbReference>
<organism evidence="12 13">
    <name type="scientific">Desulfovibrio subterraneus</name>
    <dbReference type="NCBI Taxonomy" id="2718620"/>
    <lineage>
        <taxon>Bacteria</taxon>
        <taxon>Pseudomonadati</taxon>
        <taxon>Thermodesulfobacteriota</taxon>
        <taxon>Desulfovibrionia</taxon>
        <taxon>Desulfovibrionales</taxon>
        <taxon>Desulfovibrionaceae</taxon>
        <taxon>Desulfovibrio</taxon>
    </lineage>
</organism>
<dbReference type="EMBL" id="BLVO01000016">
    <property type="protein sequence ID" value="GFM35072.1"/>
    <property type="molecule type" value="Genomic_DNA"/>
</dbReference>
<evidence type="ECO:0000259" key="10">
    <source>
        <dbReference type="PROSITE" id="PS50110"/>
    </source>
</evidence>
<dbReference type="Gene3D" id="3.40.50.2300">
    <property type="match status" value="1"/>
</dbReference>
<keyword evidence="13" id="KW-1185">Reference proteome</keyword>
<dbReference type="PROSITE" id="PS50110">
    <property type="entry name" value="RESPONSE_REGULATORY"/>
    <property type="match status" value="1"/>
</dbReference>